<feature type="transmembrane region" description="Helical" evidence="1">
    <location>
        <begin position="44"/>
        <end position="63"/>
    </location>
</feature>
<keyword evidence="1" id="KW-0812">Transmembrane</keyword>
<evidence type="ECO:0000256" key="1">
    <source>
        <dbReference type="SAM" id="Phobius"/>
    </source>
</evidence>
<feature type="transmembrane region" description="Helical" evidence="1">
    <location>
        <begin position="75"/>
        <end position="93"/>
    </location>
</feature>
<dbReference type="RefSeq" id="WP_191284927.1">
    <property type="nucleotide sequence ID" value="NZ_BNCH01000001.1"/>
</dbReference>
<dbReference type="EMBL" id="BNCH01000001">
    <property type="protein sequence ID" value="GHE88197.1"/>
    <property type="molecule type" value="Genomic_DNA"/>
</dbReference>
<reference evidence="3" key="1">
    <citation type="journal article" date="2019" name="Int. J. Syst. Evol. Microbiol.">
        <title>The Global Catalogue of Microorganisms (GCM) 10K type strain sequencing project: providing services to taxonomists for standard genome sequencing and annotation.</title>
        <authorList>
            <consortium name="The Broad Institute Genomics Platform"/>
            <consortium name="The Broad Institute Genome Sequencing Center for Infectious Disease"/>
            <person name="Wu L."/>
            <person name="Ma J."/>
        </authorList>
    </citation>
    <scope>NUCLEOTIDE SEQUENCE [LARGE SCALE GENOMIC DNA]</scope>
    <source>
        <strain evidence="3">KCTC 42443</strain>
    </source>
</reference>
<organism evidence="2 3">
    <name type="scientific">Aliiroseovarius zhejiangensis</name>
    <dbReference type="NCBI Taxonomy" id="1632025"/>
    <lineage>
        <taxon>Bacteria</taxon>
        <taxon>Pseudomonadati</taxon>
        <taxon>Pseudomonadota</taxon>
        <taxon>Alphaproteobacteria</taxon>
        <taxon>Rhodobacterales</taxon>
        <taxon>Paracoccaceae</taxon>
        <taxon>Aliiroseovarius</taxon>
    </lineage>
</organism>
<keyword evidence="1" id="KW-1133">Transmembrane helix</keyword>
<proteinExistence type="predicted"/>
<gene>
    <name evidence="2" type="ORF">GCM10016455_05400</name>
</gene>
<evidence type="ECO:0000313" key="3">
    <source>
        <dbReference type="Proteomes" id="UP000609802"/>
    </source>
</evidence>
<protein>
    <recommendedName>
        <fullName evidence="4">Holin</fullName>
    </recommendedName>
</protein>
<evidence type="ECO:0000313" key="2">
    <source>
        <dbReference type="EMBL" id="GHE88197.1"/>
    </source>
</evidence>
<name>A0ABQ3IPB7_9RHOB</name>
<keyword evidence="1" id="KW-0472">Membrane</keyword>
<keyword evidence="3" id="KW-1185">Reference proteome</keyword>
<comment type="caution">
    <text evidence="2">The sequence shown here is derived from an EMBL/GenBank/DDBJ whole genome shotgun (WGS) entry which is preliminary data.</text>
</comment>
<evidence type="ECO:0008006" key="4">
    <source>
        <dbReference type="Google" id="ProtNLM"/>
    </source>
</evidence>
<accession>A0ABQ3IPB7</accession>
<dbReference type="Proteomes" id="UP000609802">
    <property type="component" value="Unassembled WGS sequence"/>
</dbReference>
<sequence>MQYAEDVKFWVAVALTTFIKWLFTDEVAPEDETPIERRIRLRRALGGILAGFLAAYYGHEWIIGKIESLTEDDTVIVAIVLAITGEHIMRALMSISAETIRDFIVRKLGGK</sequence>